<evidence type="ECO:0000259" key="1">
    <source>
        <dbReference type="PROSITE" id="PS50011"/>
    </source>
</evidence>
<name>A0A4P9XQ79_9FUNG</name>
<accession>A0A4P9XQ79</accession>
<keyword evidence="3" id="KW-1185">Reference proteome</keyword>
<sequence length="311" mass="35337">MRTALVNYEDTDGILKCTLNVDQHNNEVRGLKSLTIAPWLTLTLKIPYIMAAFQTNDGYHCLVMNMLKGYSLREHMSMIPGYQKDFAITEIAHYLSGALIKAHSYGFAHGNITPDTVYIRHHEYCGFEILFVNAEGLQPLLDHPQATPFKPEGYAPPEDFVESESDQRRRDAWMLGATLYSLTNGHPPYGFAYSESHRAMLPVPAEELQRTMKQVAETGKNSYPPIQTSNSHLLRMIEDLLKPKPEDRITVGTAKIRARIGLEEDIPLKNRICENLDYLKSLLPIVGTPSWQVEPPLREHVEDTSTRYKNP</sequence>
<dbReference type="InterPro" id="IPR011009">
    <property type="entry name" value="Kinase-like_dom_sf"/>
</dbReference>
<dbReference type="SUPFAM" id="SSF56112">
    <property type="entry name" value="Protein kinase-like (PK-like)"/>
    <property type="match status" value="1"/>
</dbReference>
<dbReference type="GO" id="GO:0004672">
    <property type="term" value="F:protein kinase activity"/>
    <property type="evidence" value="ECO:0007669"/>
    <property type="project" value="InterPro"/>
</dbReference>
<evidence type="ECO:0000313" key="3">
    <source>
        <dbReference type="Proteomes" id="UP000271241"/>
    </source>
</evidence>
<dbReference type="Gene3D" id="1.10.510.10">
    <property type="entry name" value="Transferase(Phosphotransferase) domain 1"/>
    <property type="match status" value="1"/>
</dbReference>
<gene>
    <name evidence="2" type="ORF">THASP1DRAFT_30759</name>
</gene>
<keyword evidence="2" id="KW-0808">Transferase</keyword>
<dbReference type="PROSITE" id="PS50011">
    <property type="entry name" value="PROTEIN_KINASE_DOM"/>
    <property type="match status" value="1"/>
</dbReference>
<organism evidence="2 3">
    <name type="scientific">Thamnocephalis sphaerospora</name>
    <dbReference type="NCBI Taxonomy" id="78915"/>
    <lineage>
        <taxon>Eukaryota</taxon>
        <taxon>Fungi</taxon>
        <taxon>Fungi incertae sedis</taxon>
        <taxon>Zoopagomycota</taxon>
        <taxon>Zoopagomycotina</taxon>
        <taxon>Zoopagomycetes</taxon>
        <taxon>Zoopagales</taxon>
        <taxon>Sigmoideomycetaceae</taxon>
        <taxon>Thamnocephalis</taxon>
    </lineage>
</organism>
<feature type="domain" description="Protein kinase" evidence="1">
    <location>
        <begin position="1"/>
        <end position="260"/>
    </location>
</feature>
<evidence type="ECO:0000313" key="2">
    <source>
        <dbReference type="EMBL" id="RKP07430.1"/>
    </source>
</evidence>
<proteinExistence type="predicted"/>
<protein>
    <submittedName>
        <fullName evidence="2">Kinase-like domain-containing protein</fullName>
    </submittedName>
</protein>
<dbReference type="GO" id="GO:0005524">
    <property type="term" value="F:ATP binding"/>
    <property type="evidence" value="ECO:0007669"/>
    <property type="project" value="InterPro"/>
</dbReference>
<reference evidence="3" key="1">
    <citation type="journal article" date="2018" name="Nat. Microbiol.">
        <title>Leveraging single-cell genomics to expand the fungal tree of life.</title>
        <authorList>
            <person name="Ahrendt S.R."/>
            <person name="Quandt C.A."/>
            <person name="Ciobanu D."/>
            <person name="Clum A."/>
            <person name="Salamov A."/>
            <person name="Andreopoulos B."/>
            <person name="Cheng J.F."/>
            <person name="Woyke T."/>
            <person name="Pelin A."/>
            <person name="Henrissat B."/>
            <person name="Reynolds N.K."/>
            <person name="Benny G.L."/>
            <person name="Smith M.E."/>
            <person name="James T.Y."/>
            <person name="Grigoriev I.V."/>
        </authorList>
    </citation>
    <scope>NUCLEOTIDE SEQUENCE [LARGE SCALE GENOMIC DNA]</scope>
    <source>
        <strain evidence="3">RSA 1356</strain>
    </source>
</reference>
<dbReference type="Proteomes" id="UP000271241">
    <property type="component" value="Unassembled WGS sequence"/>
</dbReference>
<dbReference type="SMART" id="SM00220">
    <property type="entry name" value="S_TKc"/>
    <property type="match status" value="1"/>
</dbReference>
<dbReference type="Pfam" id="PF00069">
    <property type="entry name" value="Pkinase"/>
    <property type="match status" value="1"/>
</dbReference>
<dbReference type="EMBL" id="KZ992721">
    <property type="protein sequence ID" value="RKP07430.1"/>
    <property type="molecule type" value="Genomic_DNA"/>
</dbReference>
<dbReference type="STRING" id="78915.A0A4P9XQ79"/>
<keyword evidence="2" id="KW-0418">Kinase</keyword>
<dbReference type="InterPro" id="IPR000719">
    <property type="entry name" value="Prot_kinase_dom"/>
</dbReference>
<dbReference type="AlphaFoldDB" id="A0A4P9XQ79"/>